<dbReference type="RefSeq" id="WP_344085458.1">
    <property type="nucleotide sequence ID" value="NZ_BAAAPO010000037.1"/>
</dbReference>
<keyword evidence="2" id="KW-1185">Reference proteome</keyword>
<comment type="caution">
    <text evidence="1">The sequence shown here is derived from an EMBL/GenBank/DDBJ whole genome shotgun (WGS) entry which is preliminary data.</text>
</comment>
<reference evidence="1 2" key="1">
    <citation type="journal article" date="2019" name="Int. J. Syst. Evol. Microbiol.">
        <title>The Global Catalogue of Microorganisms (GCM) 10K type strain sequencing project: providing services to taxonomists for standard genome sequencing and annotation.</title>
        <authorList>
            <consortium name="The Broad Institute Genomics Platform"/>
            <consortium name="The Broad Institute Genome Sequencing Center for Infectious Disease"/>
            <person name="Wu L."/>
            <person name="Ma J."/>
        </authorList>
    </citation>
    <scope>NUCLEOTIDE SEQUENCE [LARGE SCALE GENOMIC DNA]</scope>
    <source>
        <strain evidence="1 2">JCM 15592</strain>
    </source>
</reference>
<evidence type="ECO:0000313" key="2">
    <source>
        <dbReference type="Proteomes" id="UP001499938"/>
    </source>
</evidence>
<dbReference type="Proteomes" id="UP001499938">
    <property type="component" value="Unassembled WGS sequence"/>
</dbReference>
<accession>A0ABN2LTX3</accession>
<dbReference type="EMBL" id="BAAAPO010000037">
    <property type="protein sequence ID" value="GAA1798915.1"/>
    <property type="molecule type" value="Genomic_DNA"/>
</dbReference>
<evidence type="ECO:0000313" key="1">
    <source>
        <dbReference type="EMBL" id="GAA1798915.1"/>
    </source>
</evidence>
<proteinExistence type="predicted"/>
<dbReference type="Gene3D" id="3.40.50.1010">
    <property type="entry name" value="5'-nuclease"/>
    <property type="match status" value="1"/>
</dbReference>
<evidence type="ECO:0008006" key="3">
    <source>
        <dbReference type="Google" id="ProtNLM"/>
    </source>
</evidence>
<protein>
    <recommendedName>
        <fullName evidence="3">PIN domain-containing protein</fullName>
    </recommendedName>
</protein>
<sequence>MARRLILDTNVLIDYERGSIDAAALDDADLAIAALTVAEYRTGIELADSPERAATSPNQAMAARPCPALFRPRSTRRAAPLRIWVSHAPT</sequence>
<name>A0ABN2LTX3_9MICO</name>
<dbReference type="SUPFAM" id="SSF88723">
    <property type="entry name" value="PIN domain-like"/>
    <property type="match status" value="1"/>
</dbReference>
<dbReference type="InterPro" id="IPR029060">
    <property type="entry name" value="PIN-like_dom_sf"/>
</dbReference>
<organism evidence="1 2">
    <name type="scientific">Nostocoides veronense</name>
    <dbReference type="NCBI Taxonomy" id="330836"/>
    <lineage>
        <taxon>Bacteria</taxon>
        <taxon>Bacillati</taxon>
        <taxon>Actinomycetota</taxon>
        <taxon>Actinomycetes</taxon>
        <taxon>Micrococcales</taxon>
        <taxon>Intrasporangiaceae</taxon>
        <taxon>Nostocoides</taxon>
    </lineage>
</organism>
<gene>
    <name evidence="1" type="ORF">GCM10009811_23670</name>
</gene>